<gene>
    <name evidence="2" type="ORF">SAMN05421818_10755</name>
</gene>
<accession>A0A1G8DKG5</accession>
<keyword evidence="3" id="KW-1185">Reference proteome</keyword>
<dbReference type="EMBL" id="FNDQ01000007">
    <property type="protein sequence ID" value="SDH57870.1"/>
    <property type="molecule type" value="Genomic_DNA"/>
</dbReference>
<keyword evidence="1" id="KW-1133">Transmembrane helix</keyword>
<feature type="transmembrane region" description="Helical" evidence="1">
    <location>
        <begin position="43"/>
        <end position="61"/>
    </location>
</feature>
<proteinExistence type="predicted"/>
<dbReference type="AlphaFoldDB" id="A0A1G8DKG5"/>
<keyword evidence="1" id="KW-0472">Membrane</keyword>
<feature type="transmembrane region" description="Helical" evidence="1">
    <location>
        <begin position="13"/>
        <end position="37"/>
    </location>
</feature>
<organism evidence="2 3">
    <name type="scientific">Myroides phaeus</name>
    <dbReference type="NCBI Taxonomy" id="702745"/>
    <lineage>
        <taxon>Bacteria</taxon>
        <taxon>Pseudomonadati</taxon>
        <taxon>Bacteroidota</taxon>
        <taxon>Flavobacteriia</taxon>
        <taxon>Flavobacteriales</taxon>
        <taxon>Flavobacteriaceae</taxon>
        <taxon>Myroides</taxon>
    </lineage>
</organism>
<dbReference type="Proteomes" id="UP000243588">
    <property type="component" value="Unassembled WGS sequence"/>
</dbReference>
<evidence type="ECO:0000313" key="2">
    <source>
        <dbReference type="EMBL" id="SDH57870.1"/>
    </source>
</evidence>
<evidence type="ECO:0000313" key="3">
    <source>
        <dbReference type="Proteomes" id="UP000243588"/>
    </source>
</evidence>
<dbReference type="Pfam" id="PF20619">
    <property type="entry name" value="DUF6804"/>
    <property type="match status" value="1"/>
</dbReference>
<reference evidence="3" key="1">
    <citation type="submission" date="2016-10" db="EMBL/GenBank/DDBJ databases">
        <authorList>
            <person name="Varghese N."/>
            <person name="Submissions S."/>
        </authorList>
    </citation>
    <scope>NUCLEOTIDE SEQUENCE [LARGE SCALE GENOMIC DNA]</scope>
    <source>
        <strain evidence="3">DSM 23313</strain>
    </source>
</reference>
<keyword evidence="1" id="KW-0812">Transmembrane</keyword>
<evidence type="ECO:0000256" key="1">
    <source>
        <dbReference type="SAM" id="Phobius"/>
    </source>
</evidence>
<name>A0A1G8DKG5_9FLAO</name>
<dbReference type="InterPro" id="IPR046548">
    <property type="entry name" value="DUF6804"/>
</dbReference>
<protein>
    <submittedName>
        <fullName evidence="2">Uncharacterized protein</fullName>
    </submittedName>
</protein>
<feature type="transmembrane region" description="Helical" evidence="1">
    <location>
        <begin position="68"/>
        <end position="87"/>
    </location>
</feature>
<feature type="transmembrane region" description="Helical" evidence="1">
    <location>
        <begin position="93"/>
        <end position="111"/>
    </location>
</feature>
<sequence length="121" mass="14117">MNIELKCIYLKEVFLKIVIMERAIKIIVVILLVLNMLVTSQDYHQLMSFIVIVAFGILAYNSHINKKVIEMITYVFLILIFQPFYVIALDRTWWLVIQGVLAVGLIVSLFIEKKEEVKSKK</sequence>